<dbReference type="InterPro" id="IPR015797">
    <property type="entry name" value="NUDIX_hydrolase-like_dom_sf"/>
</dbReference>
<sequence length="295" mass="33564">MSLIQNEVVGVIVARFQVPALHEGHRYILDYVLERHKTTLVILGCSPIMTDRNPLSFEMRRQMIESVYPQKIAIVSSDSIPSSYEERSRRIDEVIRNTFSNRTAIIYGSRDSFVHTYQGVFETHEVPTIFSGSATKIREKVDVIDSTDFRSGVIYANLHRKRSGYPTVDVAVLDSTFQQILLVGKKDEEGKLRFPGVFFDPELDDSYESAGVRCIAKEIPGITTTSLQLLQSLKLDDWRFRKTHDRVVTILLQTRYLGGLPLPGRGVNQVTWVNLNNLEKVLVDCHKPLALIIKK</sequence>
<dbReference type="Proteomes" id="UP000177707">
    <property type="component" value="Unassembled WGS sequence"/>
</dbReference>
<gene>
    <name evidence="1" type="ORF">A3A96_00720</name>
</gene>
<evidence type="ECO:0008006" key="3">
    <source>
        <dbReference type="Google" id="ProtNLM"/>
    </source>
</evidence>
<protein>
    <recommendedName>
        <fullName evidence="3">Nudix hydrolase domain-containing protein</fullName>
    </recommendedName>
</protein>
<dbReference type="AlphaFoldDB" id="A0A1G2TXR1"/>
<name>A0A1G2TXR1_9BACT</name>
<dbReference type="Gene3D" id="3.90.79.10">
    <property type="entry name" value="Nucleoside Triphosphate Pyrophosphohydrolase"/>
    <property type="match status" value="1"/>
</dbReference>
<dbReference type="EMBL" id="MHWB01000009">
    <property type="protein sequence ID" value="OHB01949.1"/>
    <property type="molecule type" value="Genomic_DNA"/>
</dbReference>
<dbReference type="Gene3D" id="3.40.50.620">
    <property type="entry name" value="HUPs"/>
    <property type="match status" value="1"/>
</dbReference>
<evidence type="ECO:0000313" key="1">
    <source>
        <dbReference type="EMBL" id="OHB01949.1"/>
    </source>
</evidence>
<evidence type="ECO:0000313" key="2">
    <source>
        <dbReference type="Proteomes" id="UP000177707"/>
    </source>
</evidence>
<dbReference type="InterPro" id="IPR014729">
    <property type="entry name" value="Rossmann-like_a/b/a_fold"/>
</dbReference>
<organism evidence="1 2">
    <name type="scientific">Candidatus Zambryskibacteria bacterium RIFCSPLOWO2_01_FULL_39_39</name>
    <dbReference type="NCBI Taxonomy" id="1802758"/>
    <lineage>
        <taxon>Bacteria</taxon>
        <taxon>Candidatus Zambryskiibacteriota</taxon>
    </lineage>
</organism>
<dbReference type="SUPFAM" id="SSF52374">
    <property type="entry name" value="Nucleotidylyl transferase"/>
    <property type="match status" value="1"/>
</dbReference>
<accession>A0A1G2TXR1</accession>
<proteinExistence type="predicted"/>
<comment type="caution">
    <text evidence="1">The sequence shown here is derived from an EMBL/GenBank/DDBJ whole genome shotgun (WGS) entry which is preliminary data.</text>
</comment>
<reference evidence="1 2" key="1">
    <citation type="journal article" date="2016" name="Nat. Commun.">
        <title>Thousands of microbial genomes shed light on interconnected biogeochemical processes in an aquifer system.</title>
        <authorList>
            <person name="Anantharaman K."/>
            <person name="Brown C.T."/>
            <person name="Hug L.A."/>
            <person name="Sharon I."/>
            <person name="Castelle C.J."/>
            <person name="Probst A.J."/>
            <person name="Thomas B.C."/>
            <person name="Singh A."/>
            <person name="Wilkins M.J."/>
            <person name="Karaoz U."/>
            <person name="Brodie E.L."/>
            <person name="Williams K.H."/>
            <person name="Hubbard S.S."/>
            <person name="Banfield J.F."/>
        </authorList>
    </citation>
    <scope>NUCLEOTIDE SEQUENCE [LARGE SCALE GENOMIC DNA]</scope>
</reference>
<dbReference type="SUPFAM" id="SSF55811">
    <property type="entry name" value="Nudix"/>
    <property type="match status" value="1"/>
</dbReference>
<dbReference type="STRING" id="1802758.A3A96_00720"/>